<feature type="compositionally biased region" description="Polar residues" evidence="1">
    <location>
        <begin position="930"/>
        <end position="939"/>
    </location>
</feature>
<protein>
    <recommendedName>
        <fullName evidence="4">Fungal N-terminal domain-containing protein</fullName>
    </recommendedName>
</protein>
<reference evidence="2" key="1">
    <citation type="submission" date="2023-01" db="EMBL/GenBank/DDBJ databases">
        <title>The chitinases involved in constricting ring structure development in the nematode-trapping fungus Drechslerella dactyloides.</title>
        <authorList>
            <person name="Wang R."/>
            <person name="Zhang L."/>
            <person name="Tang P."/>
            <person name="Li S."/>
            <person name="Liang L."/>
        </authorList>
    </citation>
    <scope>NUCLEOTIDE SEQUENCE</scope>
    <source>
        <strain evidence="2">YMF1.00031</strain>
    </source>
</reference>
<evidence type="ECO:0000256" key="1">
    <source>
        <dbReference type="SAM" id="MobiDB-lite"/>
    </source>
</evidence>
<feature type="compositionally biased region" description="Low complexity" evidence="1">
    <location>
        <begin position="484"/>
        <end position="579"/>
    </location>
</feature>
<sequence length="1015" mass="107261">MSDPFSITAGVLGILAAITDLSLKFHQFQETFTEATSEVGRINDSLSEFAIILKHLEDVCASGDIPNPLRTSLSVLLDRINLTVMGMDVYVRTALKRKKLWRGAHWVFSGKEQCRQLQQHLDSYKSTLNITLTLADIISGRQLIEEKADHILSAINHTRRHITTASGSDGFILERYLSELESVYEVSTMTGGLWDVETIGREATTPRPEHHLESVPTILISIIMILLRPSISLLSLSLLPLGLAEILSYDVTPGRILGNNPGQLSASQSKRDVLQFPPSRKEAKSLPRWLPRAMNNNLQARQMSAMGDRSNGLICVANGPSCGPGAFCYDGLGCCLPGQTGCGSNSCCTADQKCCSAQGGGCCPSGYNCVNINGKPGCCLEGTNCGGVGEVVSIVEGVANPNDGGMCQNSGFGICPSRTFCCPAGRKCLRDAEGKPACERVCEDASFFVCPSNDFCCPNGSTCFVDDTGKSRCRVTIVTTITSASDSPASTSSSSQASTSTPSPSPSSTESTSSSSSTTSTTDAPSSTTTSDTSTTSSSLMTTTDSSTSTSISSTTTTTSSSTSRSAAPPNRGNNGITGPLPPPNGGLDNIFTNSATVHNLNESKPVLYSDPPAVPAAGRLQAFCIAGRLHLRNSSGQPLDIIHATRQPASKALVLVRVRAQTLSSCAIAADWLLREPNSVEPSQLPLPAAPSRSLAPSSPSSPPSSLLPFLPSKHDQKYFQRAYPATTREQTIDRQTDAIDGKLATPDILRIQTDSLFSWGWHSYHLGIPSSTAVSLLLPCRFSVGPLFRVAPLRLNPIAFASIQSFNPTTLPYLTLPIDQQSIHRPIHTSTTTIIIMASQDSTTPAAAADQHEQQEEAEESQLAPPSPPLSDSETNANAANASTTNPATSAGNHPRRPHHLTTTTTSNPSFAASTSSSFRRAAESANHTNGHGNSLISPAATTASASSVRSRSGGRAGGPGSVTSSSSERRRKGTTLPADVGPYANSTFASRQRSINGDGDARKAGDGRPVWR</sequence>
<feature type="compositionally biased region" description="Low complexity" evidence="1">
    <location>
        <begin position="940"/>
        <end position="956"/>
    </location>
</feature>
<organism evidence="2 3">
    <name type="scientific">Drechslerella dactyloides</name>
    <name type="common">Nematode-trapping fungus</name>
    <name type="synonym">Arthrobotrys dactyloides</name>
    <dbReference type="NCBI Taxonomy" id="74499"/>
    <lineage>
        <taxon>Eukaryota</taxon>
        <taxon>Fungi</taxon>
        <taxon>Dikarya</taxon>
        <taxon>Ascomycota</taxon>
        <taxon>Pezizomycotina</taxon>
        <taxon>Orbiliomycetes</taxon>
        <taxon>Orbiliales</taxon>
        <taxon>Orbiliaceae</taxon>
        <taxon>Drechslerella</taxon>
    </lineage>
</organism>
<evidence type="ECO:0000313" key="2">
    <source>
        <dbReference type="EMBL" id="KAJ6257505.1"/>
    </source>
</evidence>
<accession>A0AAD6ITS1</accession>
<feature type="region of interest" description="Disordered" evidence="1">
    <location>
        <begin position="844"/>
        <end position="1015"/>
    </location>
</feature>
<evidence type="ECO:0008006" key="4">
    <source>
        <dbReference type="Google" id="ProtNLM"/>
    </source>
</evidence>
<evidence type="ECO:0000313" key="3">
    <source>
        <dbReference type="Proteomes" id="UP001221413"/>
    </source>
</evidence>
<dbReference type="EMBL" id="JAQGDS010000010">
    <property type="protein sequence ID" value="KAJ6257505.1"/>
    <property type="molecule type" value="Genomic_DNA"/>
</dbReference>
<name>A0AAD6ITS1_DREDA</name>
<feature type="compositionally biased region" description="Low complexity" evidence="1">
    <location>
        <begin position="872"/>
        <end position="893"/>
    </location>
</feature>
<feature type="region of interest" description="Disordered" evidence="1">
    <location>
        <begin position="484"/>
        <end position="592"/>
    </location>
</feature>
<proteinExistence type="predicted"/>
<feature type="region of interest" description="Disordered" evidence="1">
    <location>
        <begin position="685"/>
        <end position="712"/>
    </location>
</feature>
<dbReference type="Proteomes" id="UP001221413">
    <property type="component" value="Unassembled WGS sequence"/>
</dbReference>
<gene>
    <name evidence="2" type="ORF">Dda_7290</name>
</gene>
<feature type="compositionally biased region" description="Low complexity" evidence="1">
    <location>
        <begin position="904"/>
        <end position="929"/>
    </location>
</feature>
<keyword evidence="3" id="KW-1185">Reference proteome</keyword>
<feature type="compositionally biased region" description="Polar residues" evidence="1">
    <location>
        <begin position="987"/>
        <end position="998"/>
    </location>
</feature>
<comment type="caution">
    <text evidence="2">The sequence shown here is derived from an EMBL/GenBank/DDBJ whole genome shotgun (WGS) entry which is preliminary data.</text>
</comment>
<dbReference type="AlphaFoldDB" id="A0AAD6ITS1"/>